<evidence type="ECO:0000313" key="3">
    <source>
        <dbReference type="EMBL" id="CAL4124997.1"/>
    </source>
</evidence>
<comment type="caution">
    <text evidence="3">The sequence shown here is derived from an EMBL/GenBank/DDBJ whole genome shotgun (WGS) entry which is preliminary data.</text>
</comment>
<dbReference type="Proteomes" id="UP001497623">
    <property type="component" value="Unassembled WGS sequence"/>
</dbReference>
<proteinExistence type="predicted"/>
<evidence type="ECO:0000259" key="2">
    <source>
        <dbReference type="PROSITE" id="PS50966"/>
    </source>
</evidence>
<dbReference type="InterPro" id="IPR007527">
    <property type="entry name" value="Znf_SWIM"/>
</dbReference>
<dbReference type="PROSITE" id="PS50966">
    <property type="entry name" value="ZF_SWIM"/>
    <property type="match status" value="1"/>
</dbReference>
<reference evidence="3 4" key="1">
    <citation type="submission" date="2024-05" db="EMBL/GenBank/DDBJ databases">
        <authorList>
            <person name="Wallberg A."/>
        </authorList>
    </citation>
    <scope>NUCLEOTIDE SEQUENCE [LARGE SCALE GENOMIC DNA]</scope>
</reference>
<dbReference type="AlphaFoldDB" id="A0AAV2RKU7"/>
<name>A0AAV2RKU7_MEGNR</name>
<protein>
    <recommendedName>
        <fullName evidence="2">SWIM-type domain-containing protein</fullName>
    </recommendedName>
</protein>
<dbReference type="EMBL" id="CAXKWB010023294">
    <property type="protein sequence ID" value="CAL4124997.1"/>
    <property type="molecule type" value="Genomic_DNA"/>
</dbReference>
<keyword evidence="1" id="KW-0479">Metal-binding</keyword>
<keyword evidence="4" id="KW-1185">Reference proteome</keyword>
<keyword evidence="1" id="KW-0862">Zinc</keyword>
<feature type="domain" description="SWIM-type" evidence="2">
    <location>
        <begin position="83"/>
        <end position="114"/>
    </location>
</feature>
<keyword evidence="1" id="KW-0863">Zinc-finger</keyword>
<evidence type="ECO:0000313" key="4">
    <source>
        <dbReference type="Proteomes" id="UP001497623"/>
    </source>
</evidence>
<dbReference type="GO" id="GO:0008270">
    <property type="term" value="F:zinc ion binding"/>
    <property type="evidence" value="ECO:0007669"/>
    <property type="project" value="UniProtKB-KW"/>
</dbReference>
<feature type="non-terminal residue" evidence="3">
    <location>
        <position position="1"/>
    </location>
</feature>
<sequence>RVRVYTPAEVFRYIVVDYEGLNKLRISDFIAGYRPVTFFRDCNKKVTNSTKHLPTNEIKAVDIIKSANGHFIIKSKNSAGVTYEVDPLSCMCTCPAGRSGASCKHLVGVHLHTDATLFIFPPDSLEEKHKYHEIAFGWEPATHRYASISDKHKSNTQSNMQAAGPAVDATIVSLQNQLSEQTITDDQETAQSIDGDSPEVENTIADTPETVQTTVEALNDVETIADIPAPVVQTITDTPEVVADDQVINSKSLKEVIYEKIEAMLPFLNIQ</sequence>
<organism evidence="3 4">
    <name type="scientific">Meganyctiphanes norvegica</name>
    <name type="common">Northern krill</name>
    <name type="synonym">Thysanopoda norvegica</name>
    <dbReference type="NCBI Taxonomy" id="48144"/>
    <lineage>
        <taxon>Eukaryota</taxon>
        <taxon>Metazoa</taxon>
        <taxon>Ecdysozoa</taxon>
        <taxon>Arthropoda</taxon>
        <taxon>Crustacea</taxon>
        <taxon>Multicrustacea</taxon>
        <taxon>Malacostraca</taxon>
        <taxon>Eumalacostraca</taxon>
        <taxon>Eucarida</taxon>
        <taxon>Euphausiacea</taxon>
        <taxon>Euphausiidae</taxon>
        <taxon>Meganyctiphanes</taxon>
    </lineage>
</organism>
<evidence type="ECO:0000256" key="1">
    <source>
        <dbReference type="PROSITE-ProRule" id="PRU00325"/>
    </source>
</evidence>
<gene>
    <name evidence="3" type="ORF">MNOR_LOCUS24928</name>
</gene>
<accession>A0AAV2RKU7</accession>